<sequence>MNNYNEFYAVTSLQAGLFSSIADMILYKISFLNQTKVRMVKVNINVVGLKAVFHAYIRNDYYIIYGGQLESGSRTSSFVNTNNPSQSFVFEDSTMQILRYLEPEIYDKIYNVFCDSKSQIILKKAQEIYTYLYEDPQDFRLDINQFISGDENCQDVQRNIKHSLSLSLVNQYKFVKGVLILDYEGRKQSHSMDNHPIEVSYPNGLTKYFSFFVKPLVCTGPYQELVQLTYSIYSQPMILDLNKYYKKPYVQCPDPILIIEEEESPLNFLNPFTFDKEKLLVSDLVIDVINDKLGKYLTCYNLISSSHVIPTFIPDYVSFSSNLYFISLKNNSQIQPSGFDNGTVNYSMMTYAKSDENNLDIPIKWILIIHEQKIDNFTEQNNTNSQKSSFNFNSKYLKKLPPKFQTYPNNVQVKTNQITSIKLPEVISENSKDYRISLTNRPQFISIFKNNLVIQPEERDIGLYSVQIILARIDIPRIKSEYIIDVEVSLLPIENQTTNIKCKDFKLTEQGNTQVIIVNQFALNLEKDLVGYELLINFAKFNGNYTKLQIKQGSQENNNICQVQIQYLGNGLFQIELTEKFLKQYPAINLILKIMRDQSIWNRQ</sequence>
<proteinExistence type="predicted"/>
<organism evidence="1 2">
    <name type="scientific">Stylonychia lemnae</name>
    <name type="common">Ciliate</name>
    <dbReference type="NCBI Taxonomy" id="5949"/>
    <lineage>
        <taxon>Eukaryota</taxon>
        <taxon>Sar</taxon>
        <taxon>Alveolata</taxon>
        <taxon>Ciliophora</taxon>
        <taxon>Intramacronucleata</taxon>
        <taxon>Spirotrichea</taxon>
        <taxon>Stichotrichia</taxon>
        <taxon>Sporadotrichida</taxon>
        <taxon>Oxytrichidae</taxon>
        <taxon>Stylonychinae</taxon>
        <taxon>Stylonychia</taxon>
    </lineage>
</organism>
<gene>
    <name evidence="1" type="primary">Contig12723.g13576</name>
    <name evidence="1" type="ORF">STYLEM_14853</name>
</gene>
<dbReference type="InParanoid" id="A0A078AUT0"/>
<dbReference type="EMBL" id="CCKQ01014034">
    <property type="protein sequence ID" value="CDW85766.1"/>
    <property type="molecule type" value="Genomic_DNA"/>
</dbReference>
<evidence type="ECO:0000313" key="2">
    <source>
        <dbReference type="Proteomes" id="UP000039865"/>
    </source>
</evidence>
<accession>A0A078AUT0</accession>
<evidence type="ECO:0000313" key="1">
    <source>
        <dbReference type="EMBL" id="CDW85766.1"/>
    </source>
</evidence>
<dbReference type="AlphaFoldDB" id="A0A078AUT0"/>
<dbReference type="Proteomes" id="UP000039865">
    <property type="component" value="Unassembled WGS sequence"/>
</dbReference>
<name>A0A078AUT0_STYLE</name>
<reference evidence="1 2" key="1">
    <citation type="submission" date="2014-06" db="EMBL/GenBank/DDBJ databases">
        <authorList>
            <person name="Swart Estienne"/>
        </authorList>
    </citation>
    <scope>NUCLEOTIDE SEQUENCE [LARGE SCALE GENOMIC DNA]</scope>
    <source>
        <strain evidence="1 2">130c</strain>
    </source>
</reference>
<protein>
    <submittedName>
        <fullName evidence="1">Uncharacterized protein</fullName>
    </submittedName>
</protein>
<keyword evidence="2" id="KW-1185">Reference proteome</keyword>